<keyword evidence="5 7" id="KW-0472">Membrane</keyword>
<dbReference type="GO" id="GO:0005886">
    <property type="term" value="C:plasma membrane"/>
    <property type="evidence" value="ECO:0007669"/>
    <property type="project" value="UniProtKB-SubCell"/>
</dbReference>
<evidence type="ECO:0000256" key="3">
    <source>
        <dbReference type="ARBA" id="ARBA00022692"/>
    </source>
</evidence>
<proteinExistence type="predicted"/>
<evidence type="ECO:0000313" key="8">
    <source>
        <dbReference type="EMBL" id="NDL64619.1"/>
    </source>
</evidence>
<evidence type="ECO:0000256" key="7">
    <source>
        <dbReference type="SAM" id="Phobius"/>
    </source>
</evidence>
<dbReference type="AlphaFoldDB" id="A0A845SKV7"/>
<feature type="transmembrane region" description="Helical" evidence="7">
    <location>
        <begin position="130"/>
        <end position="149"/>
    </location>
</feature>
<evidence type="ECO:0000256" key="1">
    <source>
        <dbReference type="ARBA" id="ARBA00004651"/>
    </source>
</evidence>
<dbReference type="NCBIfam" id="TIGR00766">
    <property type="entry name" value="inner membrane protein YhjD"/>
    <property type="match status" value="1"/>
</dbReference>
<reference evidence="8 9" key="2">
    <citation type="submission" date="2020-02" db="EMBL/GenBank/DDBJ databases">
        <title>The new genus of Enterobacteriales.</title>
        <authorList>
            <person name="Kim I.S."/>
        </authorList>
    </citation>
    <scope>NUCLEOTIDE SEQUENCE [LARGE SCALE GENOMIC DNA]</scope>
    <source>
        <strain evidence="8 9">SAP-6</strain>
    </source>
</reference>
<name>A0A845SKV7_9GAMM</name>
<keyword evidence="3 7" id="KW-0812">Transmembrane</keyword>
<evidence type="ECO:0000256" key="5">
    <source>
        <dbReference type="ARBA" id="ARBA00023136"/>
    </source>
</evidence>
<feature type="transmembrane region" description="Helical" evidence="7">
    <location>
        <begin position="227"/>
        <end position="252"/>
    </location>
</feature>
<dbReference type="Proteomes" id="UP000461443">
    <property type="component" value="Unassembled WGS sequence"/>
</dbReference>
<reference evidence="8 9" key="1">
    <citation type="submission" date="2019-12" db="EMBL/GenBank/DDBJ databases">
        <authorList>
            <person name="Lee S.D."/>
        </authorList>
    </citation>
    <scope>NUCLEOTIDE SEQUENCE [LARGE SCALE GENOMIC DNA]</scope>
    <source>
        <strain evidence="8 9">SAP-6</strain>
    </source>
</reference>
<dbReference type="InterPro" id="IPR005274">
    <property type="entry name" value="IM_pro_YhjD"/>
</dbReference>
<dbReference type="EMBL" id="WUBS01000013">
    <property type="protein sequence ID" value="NDL64619.1"/>
    <property type="molecule type" value="Genomic_DNA"/>
</dbReference>
<dbReference type="PANTHER" id="PTHR30213">
    <property type="entry name" value="INNER MEMBRANE PROTEIN YHJD"/>
    <property type="match status" value="1"/>
</dbReference>
<protein>
    <submittedName>
        <fullName evidence="8">Inner membrane protein YhjD</fullName>
    </submittedName>
</protein>
<feature type="transmembrane region" description="Helical" evidence="7">
    <location>
        <begin position="375"/>
        <end position="393"/>
    </location>
</feature>
<gene>
    <name evidence="8" type="primary">yhjD</name>
    <name evidence="8" type="ORF">GRH90_17940</name>
</gene>
<evidence type="ECO:0000256" key="6">
    <source>
        <dbReference type="SAM" id="MobiDB-lite"/>
    </source>
</evidence>
<dbReference type="RefSeq" id="WP_162367331.1">
    <property type="nucleotide sequence ID" value="NZ_WUBS01000013.1"/>
</dbReference>
<keyword evidence="9" id="KW-1185">Reference proteome</keyword>
<feature type="transmembrane region" description="Helical" evidence="7">
    <location>
        <begin position="185"/>
        <end position="207"/>
    </location>
</feature>
<dbReference type="PANTHER" id="PTHR30213:SF1">
    <property type="entry name" value="INNER MEMBRANE PROTEIN YHJD"/>
    <property type="match status" value="1"/>
</dbReference>
<feature type="transmembrane region" description="Helical" evidence="7">
    <location>
        <begin position="295"/>
        <end position="320"/>
    </location>
</feature>
<comment type="subcellular location">
    <subcellularLocation>
        <location evidence="1">Cell membrane</location>
        <topology evidence="1">Multi-pass membrane protein</topology>
    </subcellularLocation>
</comment>
<feature type="region of interest" description="Disordered" evidence="6">
    <location>
        <begin position="330"/>
        <end position="374"/>
    </location>
</feature>
<evidence type="ECO:0000313" key="9">
    <source>
        <dbReference type="Proteomes" id="UP000461443"/>
    </source>
</evidence>
<feature type="transmembrane region" description="Helical" evidence="7">
    <location>
        <begin position="264"/>
        <end position="283"/>
    </location>
</feature>
<organism evidence="8 9">
    <name type="scientific">Acerihabitans arboris</name>
    <dbReference type="NCBI Taxonomy" id="2691583"/>
    <lineage>
        <taxon>Bacteria</taxon>
        <taxon>Pseudomonadati</taxon>
        <taxon>Pseudomonadota</taxon>
        <taxon>Gammaproteobacteria</taxon>
        <taxon>Enterobacterales</taxon>
        <taxon>Pectobacteriaceae</taxon>
        <taxon>Acerihabitans</taxon>
    </lineage>
</organism>
<comment type="caution">
    <text evidence="8">The sequence shown here is derived from an EMBL/GenBank/DDBJ whole genome shotgun (WGS) entry which is preliminary data.</text>
</comment>
<keyword evidence="4 7" id="KW-1133">Transmembrane helix</keyword>
<dbReference type="InterPro" id="IPR017039">
    <property type="entry name" value="Virul_fac_BrkB"/>
</dbReference>
<accession>A0A845SKV7</accession>
<dbReference type="Pfam" id="PF03631">
    <property type="entry name" value="Virul_fac_BrkB"/>
    <property type="match status" value="1"/>
</dbReference>
<evidence type="ECO:0000256" key="2">
    <source>
        <dbReference type="ARBA" id="ARBA00022475"/>
    </source>
</evidence>
<sequence>MAEKPTTPATTIRHADSPLLGNIHTGSKKIDKVALRSGRFIAKVSAYPSVAHIIRAVERFNDRMGSQFGAAITYFSFLSLIPILMVSFAGVGFFLASNPDILTDLINKIADSISDRTMADTLKSTVKTAIAQRTTVGITGLLIALYSGLNWMGNLREAIRAQLRDEWERNPRDEEKFYIKYLRDLISLIGLILALIVTLSLTSIAGAAQETIVKALGLDTVEWLRPVMTAVTLVISVLANYLLFLWIFWVIPRHKPHSKAMFRGALLAAAGFEIIKIIMTLTLPKLATSPSGAAFGSVIGLMAFFYFFARLTLFCAAWIATAHYRDVDGPTPPGGKSRPAENRRQESAASAVSYAAPEKPSAAGRRPTRAAPRRGSARPYLMALTAGIVVYYFNKTR</sequence>
<keyword evidence="2" id="KW-1003">Cell membrane</keyword>
<feature type="transmembrane region" description="Helical" evidence="7">
    <location>
        <begin position="68"/>
        <end position="95"/>
    </location>
</feature>
<evidence type="ECO:0000256" key="4">
    <source>
        <dbReference type="ARBA" id="ARBA00022989"/>
    </source>
</evidence>